<protein>
    <recommendedName>
        <fullName evidence="10">G-protein coupled receptors family 1 profile domain-containing protein</fullName>
    </recommendedName>
</protein>
<name>A0A8S1HY20_9PELO</name>
<reference evidence="11" key="1">
    <citation type="submission" date="2020-10" db="EMBL/GenBank/DDBJ databases">
        <authorList>
            <person name="Kikuchi T."/>
        </authorList>
    </citation>
    <scope>NUCLEOTIDE SEQUENCE</scope>
    <source>
        <strain evidence="11">NKZ352</strain>
    </source>
</reference>
<feature type="transmembrane region" description="Helical" evidence="9">
    <location>
        <begin position="136"/>
        <end position="154"/>
    </location>
</feature>
<dbReference type="GO" id="GO:0005886">
    <property type="term" value="C:plasma membrane"/>
    <property type="evidence" value="ECO:0007669"/>
    <property type="project" value="UniProtKB-SubCell"/>
</dbReference>
<feature type="transmembrane region" description="Helical" evidence="9">
    <location>
        <begin position="234"/>
        <end position="262"/>
    </location>
</feature>
<evidence type="ECO:0000313" key="12">
    <source>
        <dbReference type="Proteomes" id="UP000835052"/>
    </source>
</evidence>
<feature type="transmembrane region" description="Helical" evidence="9">
    <location>
        <begin position="94"/>
        <end position="116"/>
    </location>
</feature>
<feature type="transmembrane region" description="Helical" evidence="9">
    <location>
        <begin position="282"/>
        <end position="300"/>
    </location>
</feature>
<dbReference type="EMBL" id="CAJGYM010000113">
    <property type="protein sequence ID" value="CAD6198022.1"/>
    <property type="molecule type" value="Genomic_DNA"/>
</dbReference>
<dbReference type="GO" id="GO:0042277">
    <property type="term" value="F:peptide binding"/>
    <property type="evidence" value="ECO:0007669"/>
    <property type="project" value="TreeGrafter"/>
</dbReference>
<dbReference type="PANTHER" id="PTHR24229">
    <property type="entry name" value="NEUROPEPTIDES RECEPTOR"/>
    <property type="match status" value="1"/>
</dbReference>
<feature type="transmembrane region" description="Helical" evidence="9">
    <location>
        <begin position="23"/>
        <end position="47"/>
    </location>
</feature>
<keyword evidence="2" id="KW-1003">Cell membrane</keyword>
<dbReference type="PROSITE" id="PS50262">
    <property type="entry name" value="G_PROTEIN_RECEP_F1_2"/>
    <property type="match status" value="1"/>
</dbReference>
<evidence type="ECO:0000256" key="9">
    <source>
        <dbReference type="SAM" id="Phobius"/>
    </source>
</evidence>
<dbReference type="SUPFAM" id="SSF81321">
    <property type="entry name" value="Family A G protein-coupled receptor-like"/>
    <property type="match status" value="1"/>
</dbReference>
<accession>A0A8S1HY20</accession>
<dbReference type="AlphaFoldDB" id="A0A8S1HY20"/>
<feature type="transmembrane region" description="Helical" evidence="9">
    <location>
        <begin position="174"/>
        <end position="201"/>
    </location>
</feature>
<dbReference type="GO" id="GO:0043005">
    <property type="term" value="C:neuron projection"/>
    <property type="evidence" value="ECO:0007669"/>
    <property type="project" value="TreeGrafter"/>
</dbReference>
<keyword evidence="7" id="KW-0675">Receptor</keyword>
<comment type="caution">
    <text evidence="11">The sequence shown here is derived from an EMBL/GenBank/DDBJ whole genome shotgun (WGS) entry which is preliminary data.</text>
</comment>
<dbReference type="Gene3D" id="1.20.1070.10">
    <property type="entry name" value="Rhodopsin 7-helix transmembrane proteins"/>
    <property type="match status" value="1"/>
</dbReference>
<keyword evidence="3 9" id="KW-0812">Transmembrane</keyword>
<comment type="subcellular location">
    <subcellularLocation>
        <location evidence="1">Cell membrane</location>
        <topology evidence="1">Multi-pass membrane protein</topology>
    </subcellularLocation>
</comment>
<sequence>MSVDEGMSTSPADDVAADSAEHLYLVVLPIIAFSGIIGNIISLVTIFHSRLRRVNANTYLIVLTAADSIFLLAVLLIYYQVDYIAYKYCVSLEYVLMVASYVSSWSTAALTIERYLAIAHPLTHMKYGHVDRTKIMFYWVPIPFVLNLFQFFALKESTIEGERKCALKEANYQIFAQVADTFLCYVVPCAIIVVLNLLVVVKVRKSQQCFQNESKNNSRRQGGTSGQSGTWTRILWVMPLVFVVLNTPFYVLSMIEIVIQVVYESPSSMTNRSELFVKAYNYAHYMYYCNTAIDVFVYAFSSANFRKTVVIAWTRIFYTVLQPCYGKPPAKVILTDQTSRYSYRMTSIDGSKRASSPNPTAPLLDTEVQQANKTLLTTAI</sequence>
<feature type="transmembrane region" description="Helical" evidence="9">
    <location>
        <begin position="59"/>
        <end position="79"/>
    </location>
</feature>
<keyword evidence="8" id="KW-0807">Transducer</keyword>
<evidence type="ECO:0000256" key="2">
    <source>
        <dbReference type="ARBA" id="ARBA00022475"/>
    </source>
</evidence>
<dbReference type="Pfam" id="PF00001">
    <property type="entry name" value="7tm_1"/>
    <property type="match status" value="1"/>
</dbReference>
<organism evidence="11 12">
    <name type="scientific">Caenorhabditis auriculariae</name>
    <dbReference type="NCBI Taxonomy" id="2777116"/>
    <lineage>
        <taxon>Eukaryota</taxon>
        <taxon>Metazoa</taxon>
        <taxon>Ecdysozoa</taxon>
        <taxon>Nematoda</taxon>
        <taxon>Chromadorea</taxon>
        <taxon>Rhabditida</taxon>
        <taxon>Rhabditina</taxon>
        <taxon>Rhabditomorpha</taxon>
        <taxon>Rhabditoidea</taxon>
        <taxon>Rhabditidae</taxon>
        <taxon>Peloderinae</taxon>
        <taxon>Caenorhabditis</taxon>
    </lineage>
</organism>
<keyword evidence="5" id="KW-0297">G-protein coupled receptor</keyword>
<proteinExistence type="predicted"/>
<keyword evidence="12" id="KW-1185">Reference proteome</keyword>
<dbReference type="OrthoDB" id="9990906at2759"/>
<evidence type="ECO:0000313" key="11">
    <source>
        <dbReference type="EMBL" id="CAD6198022.1"/>
    </source>
</evidence>
<dbReference type="PANTHER" id="PTHR24229:SF100">
    <property type="entry name" value="G-PROTEIN COUPLED RECEPTORS FAMILY 1 PROFILE DOMAIN-CONTAINING PROTEIN"/>
    <property type="match status" value="1"/>
</dbReference>
<keyword evidence="4 9" id="KW-1133">Transmembrane helix</keyword>
<evidence type="ECO:0000256" key="7">
    <source>
        <dbReference type="ARBA" id="ARBA00023170"/>
    </source>
</evidence>
<evidence type="ECO:0000256" key="6">
    <source>
        <dbReference type="ARBA" id="ARBA00023136"/>
    </source>
</evidence>
<dbReference type="GO" id="GO:0004930">
    <property type="term" value="F:G protein-coupled receptor activity"/>
    <property type="evidence" value="ECO:0007669"/>
    <property type="project" value="UniProtKB-KW"/>
</dbReference>
<dbReference type="InterPro" id="IPR000276">
    <property type="entry name" value="GPCR_Rhodpsn"/>
</dbReference>
<evidence type="ECO:0000256" key="5">
    <source>
        <dbReference type="ARBA" id="ARBA00023040"/>
    </source>
</evidence>
<evidence type="ECO:0000256" key="8">
    <source>
        <dbReference type="ARBA" id="ARBA00023224"/>
    </source>
</evidence>
<gene>
    <name evidence="11" type="ORF">CAUJ_LOCUS13929</name>
</gene>
<evidence type="ECO:0000256" key="3">
    <source>
        <dbReference type="ARBA" id="ARBA00022692"/>
    </source>
</evidence>
<evidence type="ECO:0000259" key="10">
    <source>
        <dbReference type="PROSITE" id="PS50262"/>
    </source>
</evidence>
<evidence type="ECO:0000256" key="4">
    <source>
        <dbReference type="ARBA" id="ARBA00022989"/>
    </source>
</evidence>
<dbReference type="InterPro" id="IPR017452">
    <property type="entry name" value="GPCR_Rhodpsn_7TM"/>
</dbReference>
<keyword evidence="6 9" id="KW-0472">Membrane</keyword>
<feature type="domain" description="G-protein coupled receptors family 1 profile" evidence="10">
    <location>
        <begin position="38"/>
        <end position="298"/>
    </location>
</feature>
<dbReference type="Proteomes" id="UP000835052">
    <property type="component" value="Unassembled WGS sequence"/>
</dbReference>
<evidence type="ECO:0000256" key="1">
    <source>
        <dbReference type="ARBA" id="ARBA00004651"/>
    </source>
</evidence>
<dbReference type="PRINTS" id="PR00237">
    <property type="entry name" value="GPCRRHODOPSN"/>
</dbReference>
<dbReference type="CDD" id="cd00637">
    <property type="entry name" value="7tm_classA_rhodopsin-like"/>
    <property type="match status" value="1"/>
</dbReference>